<keyword evidence="2" id="KW-0489">Methyltransferase</keyword>
<protein>
    <submittedName>
        <fullName evidence="2">POSSIBLE RNA METHYLTRANSFERASE (RNA METHYLASE)</fullName>
    </submittedName>
</protein>
<feature type="non-terminal residue" evidence="2">
    <location>
        <position position="242"/>
    </location>
</feature>
<dbReference type="GO" id="GO:0032259">
    <property type="term" value="P:methylation"/>
    <property type="evidence" value="ECO:0007669"/>
    <property type="project" value="UniProtKB-KW"/>
</dbReference>
<proteinExistence type="predicted"/>
<organism evidence="2">
    <name type="scientific">uncultured Solirubrobacteraceae bacterium</name>
    <dbReference type="NCBI Taxonomy" id="1162706"/>
    <lineage>
        <taxon>Bacteria</taxon>
        <taxon>Bacillati</taxon>
        <taxon>Actinomycetota</taxon>
        <taxon>Thermoleophilia</taxon>
        <taxon>Solirubrobacterales</taxon>
        <taxon>Solirubrobacteraceae</taxon>
        <taxon>environmental samples</taxon>
    </lineage>
</organism>
<dbReference type="GO" id="GO:0008168">
    <property type="term" value="F:methyltransferase activity"/>
    <property type="evidence" value="ECO:0007669"/>
    <property type="project" value="UniProtKB-KW"/>
</dbReference>
<gene>
    <name evidence="2" type="ORF">AVDCRST_MAG38-2368</name>
</gene>
<accession>A0A6J4S6C1</accession>
<dbReference type="AlphaFoldDB" id="A0A6J4S6C1"/>
<reference evidence="2" key="1">
    <citation type="submission" date="2020-02" db="EMBL/GenBank/DDBJ databases">
        <authorList>
            <person name="Meier V. D."/>
        </authorList>
    </citation>
    <scope>NUCLEOTIDE SEQUENCE</scope>
    <source>
        <strain evidence="2">AVDCRST_MAG38</strain>
    </source>
</reference>
<feature type="non-terminal residue" evidence="2">
    <location>
        <position position="1"/>
    </location>
</feature>
<feature type="compositionally biased region" description="Low complexity" evidence="1">
    <location>
        <begin position="64"/>
        <end position="79"/>
    </location>
</feature>
<sequence length="242" mass="25230">CPSPPAEIHGSAPASAPIHGPGRRTSGWIQSCSSTGTRATSSTAIATGPWTRSWPTSTPAGIPSMSRSRTGATTRTSARWCATPTRSWPRASTSSDVAAGTGGERWSPSATSTSSSIPTSTRWPPGRRRRRCRCSASTTSPAASRSTPTRCRRAASCSSGRRGRGCRPRPVPCARRCWPSGSSAPPARSTPGRPRPWRCTSGSAATPPVPGRTGSRPHPRTDRPADTAPATRARACPRPAPG</sequence>
<feature type="compositionally biased region" description="Polar residues" evidence="1">
    <location>
        <begin position="84"/>
        <end position="96"/>
    </location>
</feature>
<name>A0A6J4S6C1_9ACTN</name>
<evidence type="ECO:0000313" key="2">
    <source>
        <dbReference type="EMBL" id="CAA9486480.1"/>
    </source>
</evidence>
<keyword evidence="2" id="KW-0808">Transferase</keyword>
<feature type="compositionally biased region" description="Low complexity" evidence="1">
    <location>
        <begin position="31"/>
        <end position="47"/>
    </location>
</feature>
<feature type="compositionally biased region" description="Low complexity" evidence="1">
    <location>
        <begin position="226"/>
        <end position="242"/>
    </location>
</feature>
<feature type="compositionally biased region" description="Low complexity" evidence="1">
    <location>
        <begin position="107"/>
        <end position="124"/>
    </location>
</feature>
<dbReference type="EMBL" id="CADCVJ010000200">
    <property type="protein sequence ID" value="CAA9486480.1"/>
    <property type="molecule type" value="Genomic_DNA"/>
</dbReference>
<feature type="compositionally biased region" description="Low complexity" evidence="1">
    <location>
        <begin position="134"/>
        <end position="160"/>
    </location>
</feature>
<feature type="region of interest" description="Disordered" evidence="1">
    <location>
        <begin position="1"/>
        <end position="242"/>
    </location>
</feature>
<evidence type="ECO:0000256" key="1">
    <source>
        <dbReference type="SAM" id="MobiDB-lite"/>
    </source>
</evidence>